<comment type="function">
    <text evidence="15">This coatomer complex protein, essential for Golgi budding and vesicular trafficking, is a selective binding protein (RACK) for protein kinase C, epsilon type. It binds to Golgi membranes in a GTP-dependent manner.</text>
</comment>
<dbReference type="InterPro" id="IPR050844">
    <property type="entry name" value="Coatomer_complex_subunit"/>
</dbReference>
<dbReference type="EMBL" id="JANIIK010000114">
    <property type="protein sequence ID" value="KAJ3590201.1"/>
    <property type="molecule type" value="Genomic_DNA"/>
</dbReference>
<dbReference type="PANTHER" id="PTHR19876:SF2">
    <property type="entry name" value="COATOMER SUBUNIT BETA"/>
    <property type="match status" value="1"/>
</dbReference>
<feature type="domain" description="COPA/B TPR" evidence="20">
    <location>
        <begin position="773"/>
        <end position="953"/>
    </location>
</feature>
<evidence type="ECO:0000256" key="1">
    <source>
        <dbReference type="ARBA" id="ARBA00004255"/>
    </source>
</evidence>
<evidence type="ECO:0000259" key="20">
    <source>
        <dbReference type="Pfam" id="PF23953"/>
    </source>
</evidence>
<protein>
    <recommendedName>
        <fullName evidence="4">Coatomer subunit beta'</fullName>
    </recommendedName>
    <alternativeName>
        <fullName evidence="16">Beta'-coat protein</fullName>
    </alternativeName>
</protein>
<dbReference type="GO" id="GO:0006886">
    <property type="term" value="P:intracellular protein transport"/>
    <property type="evidence" value="ECO:0007669"/>
    <property type="project" value="InterPro"/>
</dbReference>
<dbReference type="GO" id="GO:0005198">
    <property type="term" value="F:structural molecule activity"/>
    <property type="evidence" value="ECO:0007669"/>
    <property type="project" value="InterPro"/>
</dbReference>
<keyword evidence="6" id="KW-0963">Cytoplasm</keyword>
<dbReference type="GO" id="GO:0006891">
    <property type="term" value="P:intra-Golgi vesicle-mediated transport"/>
    <property type="evidence" value="ECO:0007669"/>
    <property type="project" value="TreeGrafter"/>
</dbReference>
<dbReference type="PROSITE" id="PS50294">
    <property type="entry name" value="WD_REPEATS_REGION"/>
    <property type="match status" value="4"/>
</dbReference>
<feature type="repeat" description="WD" evidence="17">
    <location>
        <begin position="261"/>
        <end position="293"/>
    </location>
</feature>
<feature type="repeat" description="WD" evidence="17">
    <location>
        <begin position="391"/>
        <end position="432"/>
    </location>
</feature>
<accession>A0A9Q0IB01</accession>
<evidence type="ECO:0000256" key="13">
    <source>
        <dbReference type="ARBA" id="ARBA00023329"/>
    </source>
</evidence>
<dbReference type="Gene3D" id="1.25.40.470">
    <property type="match status" value="1"/>
</dbReference>
<dbReference type="SMART" id="SM00320">
    <property type="entry name" value="WD40"/>
    <property type="match status" value="6"/>
</dbReference>
<evidence type="ECO:0000256" key="9">
    <source>
        <dbReference type="ARBA" id="ARBA00022892"/>
    </source>
</evidence>
<keyword evidence="22" id="KW-1185">Reference proteome</keyword>
<evidence type="ECO:0000256" key="8">
    <source>
        <dbReference type="ARBA" id="ARBA00022737"/>
    </source>
</evidence>
<dbReference type="CDD" id="cd22947">
    <property type="entry name" value="Coatomer_WDAD_beta-like"/>
    <property type="match status" value="1"/>
</dbReference>
<dbReference type="InterPro" id="IPR020472">
    <property type="entry name" value="WD40_PAC1"/>
</dbReference>
<keyword evidence="12" id="KW-0472">Membrane</keyword>
<dbReference type="Pfam" id="PF04053">
    <property type="entry name" value="B-prop_COPA_B_2nd"/>
    <property type="match status" value="1"/>
</dbReference>
<evidence type="ECO:0000256" key="16">
    <source>
        <dbReference type="ARBA" id="ARBA00032920"/>
    </source>
</evidence>
<feature type="repeat" description="WD" evidence="17">
    <location>
        <begin position="347"/>
        <end position="390"/>
    </location>
</feature>
<keyword evidence="5" id="KW-0813">Transport</keyword>
<dbReference type="FunFam" id="1.25.40.470:FF:000001">
    <property type="entry name" value="Coatomer subunit beta"/>
    <property type="match status" value="1"/>
</dbReference>
<evidence type="ECO:0000256" key="10">
    <source>
        <dbReference type="ARBA" id="ARBA00022927"/>
    </source>
</evidence>
<organism evidence="21 22">
    <name type="scientific">Muraenolepis orangiensis</name>
    <name type="common">Patagonian moray cod</name>
    <dbReference type="NCBI Taxonomy" id="630683"/>
    <lineage>
        <taxon>Eukaryota</taxon>
        <taxon>Metazoa</taxon>
        <taxon>Chordata</taxon>
        <taxon>Craniata</taxon>
        <taxon>Vertebrata</taxon>
        <taxon>Euteleostomi</taxon>
        <taxon>Actinopterygii</taxon>
        <taxon>Neopterygii</taxon>
        <taxon>Teleostei</taxon>
        <taxon>Neoteleostei</taxon>
        <taxon>Acanthomorphata</taxon>
        <taxon>Zeiogadaria</taxon>
        <taxon>Gadariae</taxon>
        <taxon>Gadiformes</taxon>
        <taxon>Muraenolepidoidei</taxon>
        <taxon>Muraenolepididae</taxon>
        <taxon>Muraenolepis</taxon>
    </lineage>
</organism>
<feature type="repeat" description="WD" evidence="17">
    <location>
        <begin position="177"/>
        <end position="218"/>
    </location>
</feature>
<dbReference type="InterPro" id="IPR036322">
    <property type="entry name" value="WD40_repeat_dom_sf"/>
</dbReference>
<dbReference type="Proteomes" id="UP001148018">
    <property type="component" value="Unassembled WGS sequence"/>
</dbReference>
<evidence type="ECO:0000256" key="15">
    <source>
        <dbReference type="ARBA" id="ARBA00025693"/>
    </source>
</evidence>
<dbReference type="PRINTS" id="PR00320">
    <property type="entry name" value="GPROTEINBRPT"/>
</dbReference>
<evidence type="ECO:0000313" key="21">
    <source>
        <dbReference type="EMBL" id="KAJ3590201.1"/>
    </source>
</evidence>
<feature type="region of interest" description="Disordered" evidence="18">
    <location>
        <begin position="1250"/>
        <end position="1305"/>
    </location>
</feature>
<keyword evidence="10" id="KW-0653">Protein transport</keyword>
<dbReference type="Gene3D" id="2.130.10.10">
    <property type="entry name" value="YVTN repeat-like/Quinoprotein amine dehydrogenase"/>
    <property type="match status" value="1"/>
</dbReference>
<dbReference type="SUPFAM" id="SSF50978">
    <property type="entry name" value="WD40 repeat-like"/>
    <property type="match status" value="1"/>
</dbReference>
<comment type="caution">
    <text evidence="21">The sequence shown here is derived from an EMBL/GenBank/DDBJ whole genome shotgun (WGS) entry which is preliminary data.</text>
</comment>
<evidence type="ECO:0000256" key="11">
    <source>
        <dbReference type="ARBA" id="ARBA00023034"/>
    </source>
</evidence>
<name>A0A9Q0IB01_9TELE</name>
<keyword evidence="13" id="KW-0968">Cytoplasmic vesicle</keyword>
<evidence type="ECO:0000256" key="2">
    <source>
        <dbReference type="ARBA" id="ARBA00004347"/>
    </source>
</evidence>
<evidence type="ECO:0000256" key="14">
    <source>
        <dbReference type="ARBA" id="ARBA00024791"/>
    </source>
</evidence>
<comment type="subcellular location">
    <subcellularLocation>
        <location evidence="2">Cytoplasmic vesicle</location>
        <location evidence="2">COPI-coated vesicle membrane</location>
        <topology evidence="2">Peripheral membrane protein</topology>
        <orientation evidence="2">Cytoplasmic side</orientation>
    </subcellularLocation>
    <subcellularLocation>
        <location evidence="1">Golgi apparatus membrane</location>
        <topology evidence="1">Peripheral membrane protein</topology>
        <orientation evidence="1">Cytoplasmic side</orientation>
    </subcellularLocation>
</comment>
<keyword evidence="8" id="KW-0677">Repeat</keyword>
<feature type="compositionally biased region" description="Acidic residues" evidence="18">
    <location>
        <begin position="1257"/>
        <end position="1305"/>
    </location>
</feature>
<evidence type="ECO:0000256" key="6">
    <source>
        <dbReference type="ARBA" id="ARBA00022490"/>
    </source>
</evidence>
<sequence>MEKDFHSAPKRFWQTIRRLRRGKRGSIQAVHSKGGTLLTSTEEVIGRWKEHFEELLNPTTPSMLKAIIAQTQGGLDEAERAAAEERVDVEEFADPVPVVELTERTIYAAYVKSVLLGLSVKDFRRARKGVNKVLRPFCEIQPTTTLKAIIAQTQGDLDEAERCECVIPLRLDIKRKLTARSDRVKSVDLHPTEPWMVASLYSGSVVVWNHESQTLVKTFEVCDLPVRVARFVARKHWVVVGADDMQIRVFNYNTLARAHMFEAHADYIRCIAVHPTQPYILSSSDDMTIKLWDWDRKWTCTQVFEGHTHYVMQVVFNPKDNNQFASGSLDRTIKVWQLGSKSPNFTLEGHEKGVNCIDYYSGGDKPYLISGADDRLVKIWDYQNKTCVQTLEGHAQNVTCVHFHPELPIILTGSEDGTVRVWHSSTYRLENTLNYGMERSWCVTGQRGSNSVALGYDEGSIIIKMGREEPAISMDASGKILWARHAEVQQANLKAMGEAEVRDGERLSLAVKDMGSCEIYPQMLQHNPNGRFVVVCGDGEYIIYTAMALRNKSFGPAHEFVWAHDSSEYAIRESNNVIKIFKNFKEKKTFKPDFGAEGIYGGFLLGVRSVSGLAFFDWDTAELVHRIEIQPKHIVWSDSGELLCIATEESFFVLRYLAEKASAALETRQGLTEDGVEDAFEVLGEIQEVVKTGIWVGDCFIYTNSVNRLNYYVGGEIVSKETVNGEMVMFVNGAIRSRMMYLLGYIAKDNRLYLGDKDLAVVSYALLVSVLEYQTAVMRRDFGMADRVLPAVPKEQRIRVAHFLEKQGFRQQALAVSTDPEHRFELALQLGEMETAHQLATEAESEQKWKQLAELATAKSQFGLAQECLHHAQDYGGLLLLATASGNSHMVGKLAQGAEEKGWTNVAFLTFFLQGKLEKCLDLLIKTKRLPEAAFLARTYLPSHVPRVVKLWKESLSKVNQKAADALADPTQYSNLFPGLQQALLAERYLEETHVGARPAAQYPLITPNEERGILEESAGYVPSGVAAVPEELTEGVEDRPVVAAEMADRTQREEPAVDLVVPAAEKAPEVTQKLVEAVRAAPVDHVSPSGETSEREMSLVGEESRAVACESEPTVLVSRTSETIVTSGTVITETTATVAESSVTLTTDVMATEATSKDMAPAEVAREVPDMDLLSFDSVAPSAGVEELVSLGDCPEVDVPAPVENLQESVASSVSQQPGAVLDTVLGEPPLEPEATDDPAVAPIETQLSAKKDVAEAEEATAEDPAEDLEMEMSDEGMEDLDLDNFDLDDIENEDINLDDDFLN</sequence>
<dbReference type="Pfam" id="PF23953">
    <property type="entry name" value="TPR_COPA_B"/>
    <property type="match status" value="1"/>
</dbReference>
<dbReference type="InterPro" id="IPR015943">
    <property type="entry name" value="WD40/YVTN_repeat-like_dom_sf"/>
</dbReference>
<dbReference type="InterPro" id="IPR001680">
    <property type="entry name" value="WD40_rpt"/>
</dbReference>
<dbReference type="Pfam" id="PF00400">
    <property type="entry name" value="WD40"/>
    <property type="match status" value="5"/>
</dbReference>
<dbReference type="GO" id="GO:0006888">
    <property type="term" value="P:endoplasmic reticulum to Golgi vesicle-mediated transport"/>
    <property type="evidence" value="ECO:0007669"/>
    <property type="project" value="TreeGrafter"/>
</dbReference>
<evidence type="ECO:0000256" key="12">
    <source>
        <dbReference type="ARBA" id="ARBA00023136"/>
    </source>
</evidence>
<evidence type="ECO:0000256" key="5">
    <source>
        <dbReference type="ARBA" id="ARBA00022448"/>
    </source>
</evidence>
<dbReference type="GO" id="GO:0006890">
    <property type="term" value="P:retrograde vesicle-mediated transport, Golgi to endoplasmic reticulum"/>
    <property type="evidence" value="ECO:0007669"/>
    <property type="project" value="TreeGrafter"/>
</dbReference>
<dbReference type="FunFam" id="2.130.10.10:FF:000008">
    <property type="entry name" value="Coatomer subunit beta"/>
    <property type="match status" value="1"/>
</dbReference>
<reference evidence="21" key="1">
    <citation type="submission" date="2022-07" db="EMBL/GenBank/DDBJ databases">
        <title>Chromosome-level genome of Muraenolepis orangiensis.</title>
        <authorList>
            <person name="Kim J."/>
        </authorList>
    </citation>
    <scope>NUCLEOTIDE SEQUENCE</scope>
    <source>
        <strain evidence="21">KU_S4_2022</strain>
        <tissue evidence="21">Muscle</tissue>
    </source>
</reference>
<gene>
    <name evidence="21" type="ORF">NHX12_008155</name>
</gene>
<evidence type="ECO:0000256" key="4">
    <source>
        <dbReference type="ARBA" id="ARBA00021083"/>
    </source>
</evidence>
<dbReference type="InterPro" id="IPR006692">
    <property type="entry name" value="Beta-prop_COPA/B_2nd"/>
</dbReference>
<dbReference type="InterPro" id="IPR056176">
    <property type="entry name" value="TPR_COPA_B"/>
</dbReference>
<dbReference type="SUPFAM" id="SSF82171">
    <property type="entry name" value="DPP6 N-terminal domain-like"/>
    <property type="match status" value="1"/>
</dbReference>
<feature type="domain" description="COPA/B second beta-propeller" evidence="19">
    <location>
        <begin position="485"/>
        <end position="756"/>
    </location>
</feature>
<dbReference type="CDD" id="cd00200">
    <property type="entry name" value="WD40"/>
    <property type="match status" value="1"/>
</dbReference>
<keyword evidence="9" id="KW-0931">ER-Golgi transport</keyword>
<proteinExistence type="inferred from homology"/>
<keyword evidence="7 17" id="KW-0853">WD repeat</keyword>
<evidence type="ECO:0000256" key="17">
    <source>
        <dbReference type="PROSITE-ProRule" id="PRU00221"/>
    </source>
</evidence>
<evidence type="ECO:0000313" key="22">
    <source>
        <dbReference type="Proteomes" id="UP001148018"/>
    </source>
</evidence>
<dbReference type="GO" id="GO:0000139">
    <property type="term" value="C:Golgi membrane"/>
    <property type="evidence" value="ECO:0007669"/>
    <property type="project" value="UniProtKB-SubCell"/>
</dbReference>
<evidence type="ECO:0000256" key="7">
    <source>
        <dbReference type="ARBA" id="ARBA00022574"/>
    </source>
</evidence>
<comment type="similarity">
    <text evidence="3">Belongs to the WD repeat COPB2 family.</text>
</comment>
<evidence type="ECO:0000259" key="19">
    <source>
        <dbReference type="Pfam" id="PF04053"/>
    </source>
</evidence>
<dbReference type="PANTHER" id="PTHR19876">
    <property type="entry name" value="COATOMER"/>
    <property type="match status" value="1"/>
</dbReference>
<keyword evidence="11" id="KW-0333">Golgi apparatus</keyword>
<dbReference type="OrthoDB" id="2150324at2759"/>
<feature type="repeat" description="WD" evidence="17">
    <location>
        <begin position="304"/>
        <end position="346"/>
    </location>
</feature>
<comment type="function">
    <text evidence="14">The coatomer is a cytosolic protein complex that binds to dilysine motifs and reversibly associates with Golgi non-clathrin-coated vesicles, which further mediate biosynthetic protein transport from the ER, via the Golgi up to the trans Golgi network. Coatomer complex is required for budding from Golgi membranes, and is essential for the retrograde Golgi-to-ER transport of dilysine-tagged proteins. In mammals, the coatomer can only be recruited by membranes associated to ADP-ribosylation factors (ARFs), which are small GTP-binding proteins; the complex also influences the Golgi structural integrity, as well as the processing, activity, and endocytic recycling of LDL receptors.</text>
</comment>
<dbReference type="PROSITE" id="PS50082">
    <property type="entry name" value="WD_REPEATS_2"/>
    <property type="match status" value="5"/>
</dbReference>
<evidence type="ECO:0000256" key="3">
    <source>
        <dbReference type="ARBA" id="ARBA00010844"/>
    </source>
</evidence>
<dbReference type="GO" id="GO:0030126">
    <property type="term" value="C:COPI vesicle coat"/>
    <property type="evidence" value="ECO:0007669"/>
    <property type="project" value="TreeGrafter"/>
</dbReference>
<evidence type="ECO:0000256" key="18">
    <source>
        <dbReference type="SAM" id="MobiDB-lite"/>
    </source>
</evidence>